<dbReference type="PANTHER" id="PTHR30258">
    <property type="entry name" value="TYPE II SECRETION SYSTEM PROTEIN GSPE-RELATED"/>
    <property type="match status" value="1"/>
</dbReference>
<dbReference type="InterPro" id="IPR007831">
    <property type="entry name" value="T2SS_GspE_N"/>
</dbReference>
<proteinExistence type="inferred from homology"/>
<keyword evidence="3" id="KW-0547">Nucleotide-binding</keyword>
<keyword evidence="2" id="KW-0813">Transport</keyword>
<dbReference type="InterPro" id="IPR001482">
    <property type="entry name" value="T2SS/T4SS_dom"/>
</dbReference>
<keyword evidence="6" id="KW-1278">Translocase</keyword>
<evidence type="ECO:0000259" key="10">
    <source>
        <dbReference type="PROSITE" id="PS00662"/>
    </source>
</evidence>
<evidence type="ECO:0000256" key="7">
    <source>
        <dbReference type="ARBA" id="ARBA00024382"/>
    </source>
</evidence>
<evidence type="ECO:0000256" key="9">
    <source>
        <dbReference type="SAM" id="Coils"/>
    </source>
</evidence>
<dbReference type="NCBIfam" id="TIGR02533">
    <property type="entry name" value="type_II_gspE"/>
    <property type="match status" value="1"/>
</dbReference>
<dbReference type="AlphaFoldDB" id="A0A562S7Q0"/>
<evidence type="ECO:0000256" key="4">
    <source>
        <dbReference type="ARBA" id="ARBA00022840"/>
    </source>
</evidence>
<dbReference type="GO" id="GO:0005886">
    <property type="term" value="C:plasma membrane"/>
    <property type="evidence" value="ECO:0007669"/>
    <property type="project" value="TreeGrafter"/>
</dbReference>
<gene>
    <name evidence="11" type="ORF">LZ24_00265</name>
</gene>
<evidence type="ECO:0000256" key="1">
    <source>
        <dbReference type="ARBA" id="ARBA00006611"/>
    </source>
</evidence>
<evidence type="ECO:0000256" key="2">
    <source>
        <dbReference type="ARBA" id="ARBA00022448"/>
    </source>
</evidence>
<dbReference type="Pfam" id="PF00437">
    <property type="entry name" value="T2SSE"/>
    <property type="match status" value="1"/>
</dbReference>
<evidence type="ECO:0000256" key="8">
    <source>
        <dbReference type="ARBA" id="ARBA00034006"/>
    </source>
</evidence>
<dbReference type="GO" id="GO:0005524">
    <property type="term" value="F:ATP binding"/>
    <property type="evidence" value="ECO:0007669"/>
    <property type="project" value="UniProtKB-KW"/>
</dbReference>
<dbReference type="InterPro" id="IPR037257">
    <property type="entry name" value="T2SS_E_N_sf"/>
</dbReference>
<keyword evidence="4" id="KW-0067">ATP-binding</keyword>
<dbReference type="CDD" id="cd01129">
    <property type="entry name" value="PulE-GspE-like"/>
    <property type="match status" value="1"/>
</dbReference>
<name>A0A562S7Q0_9BACT</name>
<dbReference type="Proteomes" id="UP000318307">
    <property type="component" value="Unassembled WGS sequence"/>
</dbReference>
<dbReference type="EC" id="7.4.2.8" evidence="7"/>
<dbReference type="Gene3D" id="3.30.450.90">
    <property type="match status" value="1"/>
</dbReference>
<dbReference type="OrthoDB" id="9805147at2"/>
<dbReference type="SUPFAM" id="SSF52540">
    <property type="entry name" value="P-loop containing nucleoside triphosphate hydrolases"/>
    <property type="match status" value="1"/>
</dbReference>
<dbReference type="GO" id="GO:0015628">
    <property type="term" value="P:protein secretion by the type II secretion system"/>
    <property type="evidence" value="ECO:0007669"/>
    <property type="project" value="InterPro"/>
</dbReference>
<accession>A0A562S7Q0</accession>
<evidence type="ECO:0000313" key="12">
    <source>
        <dbReference type="Proteomes" id="UP000318307"/>
    </source>
</evidence>
<evidence type="ECO:0000256" key="3">
    <source>
        <dbReference type="ARBA" id="ARBA00022741"/>
    </source>
</evidence>
<reference evidence="11 12" key="1">
    <citation type="submission" date="2019-07" db="EMBL/GenBank/DDBJ databases">
        <title>Genome sequencing of 100 strains of the haloalkaliphilic chemolithoautotrophic sulfur-oxidizing bacterium Thioalkalivibrio.</title>
        <authorList>
            <person name="Muyzer G."/>
        </authorList>
    </citation>
    <scope>NUCLEOTIDE SEQUENCE [LARGE SCALE GENOMIC DNA]</scope>
    <source>
        <strain evidence="11 12">ASO4-4</strain>
    </source>
</reference>
<dbReference type="GO" id="GO:0008564">
    <property type="term" value="F:protein-exporting ATPase activity"/>
    <property type="evidence" value="ECO:0007669"/>
    <property type="project" value="UniProtKB-EC"/>
</dbReference>
<dbReference type="PANTHER" id="PTHR30258:SF2">
    <property type="entry name" value="COMG OPERON PROTEIN 1"/>
    <property type="match status" value="1"/>
</dbReference>
<dbReference type="SUPFAM" id="SSF160246">
    <property type="entry name" value="EspE N-terminal domain-like"/>
    <property type="match status" value="1"/>
</dbReference>
<organism evidence="11 12">
    <name type="scientific">Desulfobotulus alkaliphilus</name>
    <dbReference type="NCBI Taxonomy" id="622671"/>
    <lineage>
        <taxon>Bacteria</taxon>
        <taxon>Pseudomonadati</taxon>
        <taxon>Thermodesulfobacteriota</taxon>
        <taxon>Desulfobacteria</taxon>
        <taxon>Desulfobacterales</taxon>
        <taxon>Desulfobacteraceae</taxon>
        <taxon>Desulfobotulus</taxon>
    </lineage>
</organism>
<keyword evidence="12" id="KW-1185">Reference proteome</keyword>
<dbReference type="InterPro" id="IPR003593">
    <property type="entry name" value="AAA+_ATPase"/>
</dbReference>
<comment type="caution">
    <text evidence="11">The sequence shown here is derived from an EMBL/GenBank/DDBJ whole genome shotgun (WGS) entry which is preliminary data.</text>
</comment>
<dbReference type="InterPro" id="IPR013369">
    <property type="entry name" value="T2SS_GspE"/>
</dbReference>
<dbReference type="GO" id="GO:0015627">
    <property type="term" value="C:type II protein secretion system complex"/>
    <property type="evidence" value="ECO:0007669"/>
    <property type="project" value="InterPro"/>
</dbReference>
<dbReference type="FunFam" id="3.40.50.300:FF:000398">
    <property type="entry name" value="Type IV pilus assembly ATPase PilB"/>
    <property type="match status" value="1"/>
</dbReference>
<dbReference type="InterPro" id="IPR027417">
    <property type="entry name" value="P-loop_NTPase"/>
</dbReference>
<comment type="similarity">
    <text evidence="1">Belongs to the GSP E family.</text>
</comment>
<dbReference type="Gene3D" id="3.30.300.160">
    <property type="entry name" value="Type II secretion system, protein E, N-terminal domain"/>
    <property type="match status" value="1"/>
</dbReference>
<keyword evidence="9" id="KW-0175">Coiled coil</keyword>
<dbReference type="RefSeq" id="WP_144681518.1">
    <property type="nucleotide sequence ID" value="NZ_VLLC01000001.1"/>
</dbReference>
<dbReference type="FunFam" id="3.30.450.90:FF:000001">
    <property type="entry name" value="Type II secretion system ATPase GspE"/>
    <property type="match status" value="1"/>
</dbReference>
<feature type="coiled-coil region" evidence="9">
    <location>
        <begin position="128"/>
        <end position="155"/>
    </location>
</feature>
<dbReference type="Pfam" id="PF05157">
    <property type="entry name" value="MshEN"/>
    <property type="match status" value="1"/>
</dbReference>
<keyword evidence="5" id="KW-0653">Protein transport</keyword>
<dbReference type="Gene3D" id="3.40.50.300">
    <property type="entry name" value="P-loop containing nucleotide triphosphate hydrolases"/>
    <property type="match status" value="1"/>
</dbReference>
<evidence type="ECO:0000256" key="6">
    <source>
        <dbReference type="ARBA" id="ARBA00022967"/>
    </source>
</evidence>
<evidence type="ECO:0000256" key="5">
    <source>
        <dbReference type="ARBA" id="ARBA00022927"/>
    </source>
</evidence>
<dbReference type="PROSITE" id="PS00662">
    <property type="entry name" value="T2SP_E"/>
    <property type="match status" value="1"/>
</dbReference>
<protein>
    <recommendedName>
        <fullName evidence="7">protein-secreting ATPase</fullName>
        <ecNumber evidence="7">7.4.2.8</ecNumber>
    </recommendedName>
</protein>
<feature type="domain" description="Bacterial type II secretion system protein E" evidence="10">
    <location>
        <begin position="376"/>
        <end position="390"/>
    </location>
</feature>
<evidence type="ECO:0000313" key="11">
    <source>
        <dbReference type="EMBL" id="TWI77455.1"/>
    </source>
</evidence>
<comment type="catalytic activity">
    <reaction evidence="8">
        <text>ATP + H2O + cellular proteinSide 1 = ADP + phosphate + cellular proteinSide 2.</text>
        <dbReference type="EC" id="7.4.2.8"/>
    </reaction>
</comment>
<sequence length="556" mass="61056">MRESLVEKLALSMGCRRELVTELLEQNEEGLVEGLLKNRAGDEEAVLLAVSATFGIPFVREPVLDAGEMAFARKIPIQFLKRHLLLPLVHEKKVVMHDPASLEAAGDLCPLLGVGPLSPVLAPKARILAAINRAYDEARGSVEELAQNLEEESGESILSEIEEAADLLDDNNDAPIIKLVNHIIAQAVKANASDIHIEPYQDRFVIRYRMDGMLYELMRPAKWMQSPLVSRIKIMARLNIAEKRLPQDGRLEVKIGGQSVDVRISTVPTAFGERVVLRLLNKANTLLGLSDFGMSEDTYATLHRLIHLPNGIILVTGPTGSGKTTTLYAALSEINREDVNIVTIEDPVEYRIPGIGQIQVNPKIGLTFAKGLRSIVRQDPDVILVGEIRDQETAEIAVQSALTGHLVFSTLHTNDSASAITRLVDIGIEPFLIASAVKAVMAQRLVRILCPECKVAYQPLPEELDTLGPDAECLRGQDLYQPRGCPSCLQAGYKGRMSIYEIMEMDSSLKKLVLKTSDSNPIQNAAVRGGMITLRKDGIRKIKEGLTTIAEVLRVT</sequence>
<dbReference type="EMBL" id="VLLC01000001">
    <property type="protein sequence ID" value="TWI77455.1"/>
    <property type="molecule type" value="Genomic_DNA"/>
</dbReference>
<dbReference type="GO" id="GO:0016887">
    <property type="term" value="F:ATP hydrolysis activity"/>
    <property type="evidence" value="ECO:0007669"/>
    <property type="project" value="TreeGrafter"/>
</dbReference>
<dbReference type="SMART" id="SM00382">
    <property type="entry name" value="AAA"/>
    <property type="match status" value="1"/>
</dbReference>